<proteinExistence type="predicted"/>
<name>A0A2K1J1E2_PHYPA</name>
<reference evidence="1 3" key="1">
    <citation type="journal article" date="2008" name="Science">
        <title>The Physcomitrella genome reveals evolutionary insights into the conquest of land by plants.</title>
        <authorList>
            <person name="Rensing S."/>
            <person name="Lang D."/>
            <person name="Zimmer A."/>
            <person name="Terry A."/>
            <person name="Salamov A."/>
            <person name="Shapiro H."/>
            <person name="Nishiyama T."/>
            <person name="Perroud P.-F."/>
            <person name="Lindquist E."/>
            <person name="Kamisugi Y."/>
            <person name="Tanahashi T."/>
            <person name="Sakakibara K."/>
            <person name="Fujita T."/>
            <person name="Oishi K."/>
            <person name="Shin-I T."/>
            <person name="Kuroki Y."/>
            <person name="Toyoda A."/>
            <person name="Suzuki Y."/>
            <person name="Hashimoto A."/>
            <person name="Yamaguchi K."/>
            <person name="Sugano A."/>
            <person name="Kohara Y."/>
            <person name="Fujiyama A."/>
            <person name="Anterola A."/>
            <person name="Aoki S."/>
            <person name="Ashton N."/>
            <person name="Barbazuk W.B."/>
            <person name="Barker E."/>
            <person name="Bennetzen J."/>
            <person name="Bezanilla M."/>
            <person name="Blankenship R."/>
            <person name="Cho S.H."/>
            <person name="Dutcher S."/>
            <person name="Estelle M."/>
            <person name="Fawcett J.A."/>
            <person name="Gundlach H."/>
            <person name="Hanada K."/>
            <person name="Heyl A."/>
            <person name="Hicks K.A."/>
            <person name="Hugh J."/>
            <person name="Lohr M."/>
            <person name="Mayer K."/>
            <person name="Melkozernov A."/>
            <person name="Murata T."/>
            <person name="Nelson D."/>
            <person name="Pils B."/>
            <person name="Prigge M."/>
            <person name="Reiss B."/>
            <person name="Renner T."/>
            <person name="Rombauts S."/>
            <person name="Rushton P."/>
            <person name="Sanderfoot A."/>
            <person name="Schween G."/>
            <person name="Shiu S.-H."/>
            <person name="Stueber K."/>
            <person name="Theodoulou F.L."/>
            <person name="Tu H."/>
            <person name="Van de Peer Y."/>
            <person name="Verrier P.J."/>
            <person name="Waters E."/>
            <person name="Wood A."/>
            <person name="Yang L."/>
            <person name="Cove D."/>
            <person name="Cuming A."/>
            <person name="Hasebe M."/>
            <person name="Lucas S."/>
            <person name="Mishler D.B."/>
            <person name="Reski R."/>
            <person name="Grigoriev I."/>
            <person name="Quatrano R.S."/>
            <person name="Boore J.L."/>
        </authorList>
    </citation>
    <scope>NUCLEOTIDE SEQUENCE [LARGE SCALE GENOMIC DNA]</scope>
    <source>
        <strain evidence="2 3">cv. Gransden 2004</strain>
    </source>
</reference>
<dbReference type="EnsemblPlants" id="Pp3c18_16950V3.1">
    <property type="protein sequence ID" value="PAC:32981892.CDS.1"/>
    <property type="gene ID" value="Pp3c18_16950"/>
</dbReference>
<accession>A0A2K1J1E2</accession>
<dbReference type="InParanoid" id="A0A2K1J1E2"/>
<keyword evidence="3" id="KW-1185">Reference proteome</keyword>
<organism evidence="1">
    <name type="scientific">Physcomitrium patens</name>
    <name type="common">Spreading-leaved earth moss</name>
    <name type="synonym">Physcomitrella patens</name>
    <dbReference type="NCBI Taxonomy" id="3218"/>
    <lineage>
        <taxon>Eukaryota</taxon>
        <taxon>Viridiplantae</taxon>
        <taxon>Streptophyta</taxon>
        <taxon>Embryophyta</taxon>
        <taxon>Bryophyta</taxon>
        <taxon>Bryophytina</taxon>
        <taxon>Bryopsida</taxon>
        <taxon>Funariidae</taxon>
        <taxon>Funariales</taxon>
        <taxon>Funariaceae</taxon>
        <taxon>Physcomitrium</taxon>
    </lineage>
</organism>
<protein>
    <submittedName>
        <fullName evidence="1 2">Uncharacterized protein</fullName>
    </submittedName>
</protein>
<sequence length="52" mass="5998">MGVTPPVLVEYYQWVDLSGVGQQARELKELISTQITQLQMAVEKMDNEFNLR</sequence>
<reference evidence="2" key="3">
    <citation type="submission" date="2020-12" db="UniProtKB">
        <authorList>
            <consortium name="EnsemblPlants"/>
        </authorList>
    </citation>
    <scope>IDENTIFICATION</scope>
</reference>
<dbReference type="Proteomes" id="UP000006727">
    <property type="component" value="Chromosome 18"/>
</dbReference>
<evidence type="ECO:0000313" key="2">
    <source>
        <dbReference type="EnsemblPlants" id="PAC:32981892.CDS.1"/>
    </source>
</evidence>
<dbReference type="Gramene" id="Pp3c18_16950V3.1">
    <property type="protein sequence ID" value="PAC:32981892.CDS.1"/>
    <property type="gene ID" value="Pp3c18_16950"/>
</dbReference>
<gene>
    <name evidence="1" type="ORF">PHYPA_023242</name>
</gene>
<dbReference type="AlphaFoldDB" id="A0A2K1J1E2"/>
<evidence type="ECO:0000313" key="1">
    <source>
        <dbReference type="EMBL" id="PNR35342.1"/>
    </source>
</evidence>
<dbReference type="EMBL" id="ABEU02000018">
    <property type="protein sequence ID" value="PNR35342.1"/>
    <property type="molecule type" value="Genomic_DNA"/>
</dbReference>
<evidence type="ECO:0000313" key="3">
    <source>
        <dbReference type="Proteomes" id="UP000006727"/>
    </source>
</evidence>
<reference evidence="1 3" key="2">
    <citation type="journal article" date="2018" name="Plant J.">
        <title>The Physcomitrella patens chromosome-scale assembly reveals moss genome structure and evolution.</title>
        <authorList>
            <person name="Lang D."/>
            <person name="Ullrich K.K."/>
            <person name="Murat F."/>
            <person name="Fuchs J."/>
            <person name="Jenkins J."/>
            <person name="Haas F.B."/>
            <person name="Piednoel M."/>
            <person name="Gundlach H."/>
            <person name="Van Bel M."/>
            <person name="Meyberg R."/>
            <person name="Vives C."/>
            <person name="Morata J."/>
            <person name="Symeonidi A."/>
            <person name="Hiss M."/>
            <person name="Muchero W."/>
            <person name="Kamisugi Y."/>
            <person name="Saleh O."/>
            <person name="Blanc G."/>
            <person name="Decker E.L."/>
            <person name="van Gessel N."/>
            <person name="Grimwood J."/>
            <person name="Hayes R.D."/>
            <person name="Graham S.W."/>
            <person name="Gunter L.E."/>
            <person name="McDaniel S.F."/>
            <person name="Hoernstein S.N.W."/>
            <person name="Larsson A."/>
            <person name="Li F.W."/>
            <person name="Perroud P.F."/>
            <person name="Phillips J."/>
            <person name="Ranjan P."/>
            <person name="Rokshar D.S."/>
            <person name="Rothfels C.J."/>
            <person name="Schneider L."/>
            <person name="Shu S."/>
            <person name="Stevenson D.W."/>
            <person name="Thummler F."/>
            <person name="Tillich M."/>
            <person name="Villarreal Aguilar J.C."/>
            <person name="Widiez T."/>
            <person name="Wong G.K."/>
            <person name="Wymore A."/>
            <person name="Zhang Y."/>
            <person name="Zimmer A.D."/>
            <person name="Quatrano R.S."/>
            <person name="Mayer K.F.X."/>
            <person name="Goodstein D."/>
            <person name="Casacuberta J.M."/>
            <person name="Vandepoele K."/>
            <person name="Reski R."/>
            <person name="Cuming A.C."/>
            <person name="Tuskan G.A."/>
            <person name="Maumus F."/>
            <person name="Salse J."/>
            <person name="Schmutz J."/>
            <person name="Rensing S.A."/>
        </authorList>
    </citation>
    <scope>NUCLEOTIDE SEQUENCE [LARGE SCALE GENOMIC DNA]</scope>
    <source>
        <strain evidence="2 3">cv. Gransden 2004</strain>
    </source>
</reference>